<name>A0AAF0FMD6_9EURY</name>
<dbReference type="Pfam" id="PF04071">
    <property type="entry name" value="zf-like"/>
    <property type="match status" value="1"/>
</dbReference>
<dbReference type="AlphaFoldDB" id="A0AAF0FMD6"/>
<dbReference type="InterPro" id="IPR007212">
    <property type="entry name" value="Zf-like"/>
</dbReference>
<dbReference type="PANTHER" id="PTHR35336:SF5">
    <property type="entry name" value="ADENOSYLCOBINAMIDE AMIDOHYDROLASE"/>
    <property type="match status" value="1"/>
</dbReference>
<evidence type="ECO:0000313" key="2">
    <source>
        <dbReference type="EMBL" id="WFN36510.1"/>
    </source>
</evidence>
<feature type="domain" description="Cysteine-rich small" evidence="1">
    <location>
        <begin position="232"/>
        <end position="310"/>
    </location>
</feature>
<protein>
    <submittedName>
        <fullName evidence="2">Adenosylcobinamide amidohydrolase</fullName>
    </submittedName>
</protein>
<evidence type="ECO:0000313" key="3">
    <source>
        <dbReference type="Proteomes" id="UP001218895"/>
    </source>
</evidence>
<dbReference type="EMBL" id="CP091092">
    <property type="protein sequence ID" value="WFN36510.1"/>
    <property type="molecule type" value="Genomic_DNA"/>
</dbReference>
<dbReference type="KEGG" id="manq:L1994_10255"/>
<dbReference type="GeneID" id="79950783"/>
<sequence>MRYFISDNTLFIRGSFKAASTGIKGGISDIETVINHTVPRNFSHDNPYVCLREIIQNKGYSDNFFGMLTAVPIKNLCVFSYDYITVFITAGVSNPNPKGPNTINIIIHSREPLSDGALLEMIITATEAKADALFSMGYDFAGTTTDEVVVLYDRYNVNNENDEKSLKSEIEAEPDKSTNFIHEYAGTYTDCGKKVYTCVKMGIPEAIKRHEEIIHAKEPSFFVFSTRGGFKMTLWQKENCEYYPCHFNGQRCLLCFCPFYPCKDESLGEWFISSEKKAKIWSCKRCFLNHYPEIVEIYLKNPDISLESLKVKARELNLKLTES</sequence>
<dbReference type="RefSeq" id="WP_278099347.1">
    <property type="nucleotide sequence ID" value="NZ_CP091092.1"/>
</dbReference>
<proteinExistence type="predicted"/>
<gene>
    <name evidence="2" type="ORF">L1994_10255</name>
</gene>
<dbReference type="InterPro" id="IPR002808">
    <property type="entry name" value="AdoCbi_amidolase"/>
</dbReference>
<reference evidence="2" key="1">
    <citation type="submission" date="2022-01" db="EMBL/GenBank/DDBJ databases">
        <title>Complete genome of Methanomicrobium antiquum DSM 21220.</title>
        <authorList>
            <person name="Chen S.-C."/>
            <person name="You Y.-T."/>
            <person name="Zhou Y.-Z."/>
            <person name="Lai M.-C."/>
        </authorList>
    </citation>
    <scope>NUCLEOTIDE SEQUENCE</scope>
    <source>
        <strain evidence="2">DSM 21220</strain>
    </source>
</reference>
<dbReference type="PANTHER" id="PTHR35336">
    <property type="entry name" value="ADENOSYLCOBINAMIDE AMIDOHYDROLASE"/>
    <property type="match status" value="1"/>
</dbReference>
<accession>A0AAF0FMD6</accession>
<organism evidence="2 3">
    <name type="scientific">Methanomicrobium antiquum</name>
    <dbReference type="NCBI Taxonomy" id="487686"/>
    <lineage>
        <taxon>Archaea</taxon>
        <taxon>Methanobacteriati</taxon>
        <taxon>Methanobacteriota</taxon>
        <taxon>Stenosarchaea group</taxon>
        <taxon>Methanomicrobia</taxon>
        <taxon>Methanomicrobiales</taxon>
        <taxon>Methanomicrobiaceae</taxon>
        <taxon>Methanomicrobium</taxon>
    </lineage>
</organism>
<evidence type="ECO:0000259" key="1">
    <source>
        <dbReference type="Pfam" id="PF04071"/>
    </source>
</evidence>
<dbReference type="InterPro" id="IPR052209">
    <property type="entry name" value="CbiZ"/>
</dbReference>
<dbReference type="Pfam" id="PF01955">
    <property type="entry name" value="CbiZ"/>
    <property type="match status" value="1"/>
</dbReference>
<keyword evidence="3" id="KW-1185">Reference proteome</keyword>
<dbReference type="Proteomes" id="UP001218895">
    <property type="component" value="Chromosome"/>
</dbReference>